<accession>A0A9P6E319</accession>
<feature type="compositionally biased region" description="Pro residues" evidence="1">
    <location>
        <begin position="129"/>
        <end position="138"/>
    </location>
</feature>
<evidence type="ECO:0000256" key="1">
    <source>
        <dbReference type="SAM" id="MobiDB-lite"/>
    </source>
</evidence>
<evidence type="ECO:0000313" key="3">
    <source>
        <dbReference type="Proteomes" id="UP000807306"/>
    </source>
</evidence>
<protein>
    <submittedName>
        <fullName evidence="2">Uncharacterized protein</fullName>
    </submittedName>
</protein>
<dbReference type="EMBL" id="MU158020">
    <property type="protein sequence ID" value="KAF9521590.1"/>
    <property type="molecule type" value="Genomic_DNA"/>
</dbReference>
<dbReference type="AlphaFoldDB" id="A0A9P6E319"/>
<comment type="caution">
    <text evidence="2">The sequence shown here is derived from an EMBL/GenBank/DDBJ whole genome shotgun (WGS) entry which is preliminary data.</text>
</comment>
<gene>
    <name evidence="2" type="ORF">CPB83DRAFT_900539</name>
</gene>
<feature type="region of interest" description="Disordered" evidence="1">
    <location>
        <begin position="119"/>
        <end position="138"/>
    </location>
</feature>
<evidence type="ECO:0000313" key="2">
    <source>
        <dbReference type="EMBL" id="KAF9521590.1"/>
    </source>
</evidence>
<organism evidence="2 3">
    <name type="scientific">Crepidotus variabilis</name>
    <dbReference type="NCBI Taxonomy" id="179855"/>
    <lineage>
        <taxon>Eukaryota</taxon>
        <taxon>Fungi</taxon>
        <taxon>Dikarya</taxon>
        <taxon>Basidiomycota</taxon>
        <taxon>Agaricomycotina</taxon>
        <taxon>Agaricomycetes</taxon>
        <taxon>Agaricomycetidae</taxon>
        <taxon>Agaricales</taxon>
        <taxon>Agaricineae</taxon>
        <taxon>Crepidotaceae</taxon>
        <taxon>Crepidotus</taxon>
    </lineage>
</organism>
<proteinExistence type="predicted"/>
<name>A0A9P6E319_9AGAR</name>
<keyword evidence="3" id="KW-1185">Reference proteome</keyword>
<reference evidence="2" key="1">
    <citation type="submission" date="2020-11" db="EMBL/GenBank/DDBJ databases">
        <authorList>
            <consortium name="DOE Joint Genome Institute"/>
            <person name="Ahrendt S."/>
            <person name="Riley R."/>
            <person name="Andreopoulos W."/>
            <person name="Labutti K."/>
            <person name="Pangilinan J."/>
            <person name="Ruiz-Duenas F.J."/>
            <person name="Barrasa J.M."/>
            <person name="Sanchez-Garcia M."/>
            <person name="Camarero S."/>
            <person name="Miyauchi S."/>
            <person name="Serrano A."/>
            <person name="Linde D."/>
            <person name="Babiker R."/>
            <person name="Drula E."/>
            <person name="Ayuso-Fernandez I."/>
            <person name="Pacheco R."/>
            <person name="Padilla G."/>
            <person name="Ferreira P."/>
            <person name="Barriuso J."/>
            <person name="Kellner H."/>
            <person name="Castanera R."/>
            <person name="Alfaro M."/>
            <person name="Ramirez L."/>
            <person name="Pisabarro A.G."/>
            <person name="Kuo A."/>
            <person name="Tritt A."/>
            <person name="Lipzen A."/>
            <person name="He G."/>
            <person name="Yan M."/>
            <person name="Ng V."/>
            <person name="Cullen D."/>
            <person name="Martin F."/>
            <person name="Rosso M.-N."/>
            <person name="Henrissat B."/>
            <person name="Hibbett D."/>
            <person name="Martinez A.T."/>
            <person name="Grigoriev I.V."/>
        </authorList>
    </citation>
    <scope>NUCLEOTIDE SEQUENCE</scope>
    <source>
        <strain evidence="2">CBS 506.95</strain>
    </source>
</reference>
<dbReference type="Proteomes" id="UP000807306">
    <property type="component" value="Unassembled WGS sequence"/>
</dbReference>
<sequence length="138" mass="15646">MKVFERDESNFKLYQCWWDVLRHAKGGALWGFMGHTPSFCALIEKASRATRDFSTEDAALPDDDVIEHVLTCGKSIITPGDLWRNCRWNLAFGNDDNIAEHGQMLLDKLSEVYANYDDLDSSEDERPPVASPPAIRPD</sequence>